<dbReference type="PANTHER" id="PTHR34294">
    <property type="entry name" value="TRANSCRIPTIONAL REGULATOR-RELATED"/>
    <property type="match status" value="1"/>
</dbReference>
<dbReference type="RefSeq" id="WP_207350876.1">
    <property type="nucleotide sequence ID" value="NZ_JAFMPY010000010.1"/>
</dbReference>
<evidence type="ECO:0000256" key="4">
    <source>
        <dbReference type="ARBA" id="ARBA00023163"/>
    </source>
</evidence>
<dbReference type="InterPro" id="IPR037171">
    <property type="entry name" value="NagB/RpiA_transferase-like"/>
</dbReference>
<keyword evidence="3" id="KW-0238">DNA-binding</keyword>
<dbReference type="EMBL" id="JAFMPY010000010">
    <property type="protein sequence ID" value="MBO0904227.1"/>
    <property type="molecule type" value="Genomic_DNA"/>
</dbReference>
<proteinExistence type="inferred from homology"/>
<dbReference type="InterPro" id="IPR036388">
    <property type="entry name" value="WH-like_DNA-bd_sf"/>
</dbReference>
<comment type="similarity">
    <text evidence="1">Belongs to the SorC transcriptional regulatory family.</text>
</comment>
<dbReference type="SUPFAM" id="SSF100950">
    <property type="entry name" value="NagB/RpiA/CoA transferase-like"/>
    <property type="match status" value="1"/>
</dbReference>
<evidence type="ECO:0000256" key="1">
    <source>
        <dbReference type="ARBA" id="ARBA00010466"/>
    </source>
</evidence>
<dbReference type="Gene3D" id="1.10.10.10">
    <property type="entry name" value="Winged helix-like DNA-binding domain superfamily/Winged helix DNA-binding domain"/>
    <property type="match status" value="1"/>
</dbReference>
<accession>A0ABS3J3I3</accession>
<evidence type="ECO:0000256" key="2">
    <source>
        <dbReference type="ARBA" id="ARBA00023015"/>
    </source>
</evidence>
<evidence type="ECO:0000256" key="3">
    <source>
        <dbReference type="ARBA" id="ARBA00023125"/>
    </source>
</evidence>
<dbReference type="Gene3D" id="3.40.50.1360">
    <property type="match status" value="1"/>
</dbReference>
<evidence type="ECO:0000313" key="6">
    <source>
        <dbReference type="EMBL" id="MBO0904227.1"/>
    </source>
</evidence>
<dbReference type="InterPro" id="IPR007324">
    <property type="entry name" value="Sugar-bd_dom_put"/>
</dbReference>
<evidence type="ECO:0000259" key="5">
    <source>
        <dbReference type="Pfam" id="PF04198"/>
    </source>
</evidence>
<keyword evidence="2" id="KW-0805">Transcription regulation</keyword>
<dbReference type="PANTHER" id="PTHR34294:SF1">
    <property type="entry name" value="TRANSCRIPTIONAL REGULATOR LSRR"/>
    <property type="match status" value="1"/>
</dbReference>
<evidence type="ECO:0000313" key="7">
    <source>
        <dbReference type="Proteomes" id="UP000664288"/>
    </source>
</evidence>
<sequence length="337" mass="37408">METAEKVKKSVPRYPPDTTDRRLDLAARAAWLSYEKHRTQDQIAKEMQVSRQVVQRLMALAHRSGLIEFRLNHVLKDCIELAEALRDRYGLRYCDVAPNESETIEDMATVGSLGARYLETILPPNESFTLGVGNGRTMRELSRRLDRRELPNCRCVSLMGNLTRDGKANNHDVVTWVAEALGAQCYPRPMPIITNTAEECRVLQAQPGYLSISGLIAEAGVLIMGMGFFGARCSLLEDGFITEAEARQAIAAGAVGEMLGFAIDQDGQFVDAEYHDRLTSYRQEPNQERPVVIVASGLQRAAAIIAACNGRLVNGLITDENTARILLDEERSKKGNR</sequence>
<gene>
    <name evidence="6" type="ORF">J1C47_11295</name>
</gene>
<reference evidence="6 7" key="1">
    <citation type="submission" date="2021-03" db="EMBL/GenBank/DDBJ databases">
        <title>Whole genome sequence of Jiella sp. MQZ13P-4.</title>
        <authorList>
            <person name="Tuo L."/>
        </authorList>
    </citation>
    <scope>NUCLEOTIDE SEQUENCE [LARGE SCALE GENOMIC DNA]</scope>
    <source>
        <strain evidence="6 7">MQZ13P-4</strain>
    </source>
</reference>
<name>A0ABS3J3I3_9HYPH</name>
<organism evidence="6 7">
    <name type="scientific">Jiella sonneratiae</name>
    <dbReference type="NCBI Taxonomy" id="2816856"/>
    <lineage>
        <taxon>Bacteria</taxon>
        <taxon>Pseudomonadati</taxon>
        <taxon>Pseudomonadota</taxon>
        <taxon>Alphaproteobacteria</taxon>
        <taxon>Hyphomicrobiales</taxon>
        <taxon>Aurantimonadaceae</taxon>
        <taxon>Jiella</taxon>
    </lineage>
</organism>
<comment type="caution">
    <text evidence="6">The sequence shown here is derived from an EMBL/GenBank/DDBJ whole genome shotgun (WGS) entry which is preliminary data.</text>
</comment>
<keyword evidence="7" id="KW-1185">Reference proteome</keyword>
<dbReference type="Proteomes" id="UP000664288">
    <property type="component" value="Unassembled WGS sequence"/>
</dbReference>
<protein>
    <submittedName>
        <fullName evidence="6">Sugar-binding transcriptional regulator</fullName>
    </submittedName>
</protein>
<dbReference type="Pfam" id="PF04198">
    <property type="entry name" value="Sugar-bind"/>
    <property type="match status" value="1"/>
</dbReference>
<keyword evidence="4" id="KW-0804">Transcription</keyword>
<feature type="domain" description="Sugar-binding" evidence="5">
    <location>
        <begin position="76"/>
        <end position="327"/>
    </location>
</feature>
<dbReference type="InterPro" id="IPR051054">
    <property type="entry name" value="SorC_transcr_regulators"/>
</dbReference>